<protein>
    <submittedName>
        <fullName evidence="1">Protein MAINTENANCE OF MERISTEMS</fullName>
    </submittedName>
</protein>
<accession>A0ACC0I6F4</accession>
<gene>
    <name evidence="1" type="ORF">LOK49_LG03G01310</name>
</gene>
<organism evidence="1 2">
    <name type="scientific">Camellia lanceoleosa</name>
    <dbReference type="NCBI Taxonomy" id="1840588"/>
    <lineage>
        <taxon>Eukaryota</taxon>
        <taxon>Viridiplantae</taxon>
        <taxon>Streptophyta</taxon>
        <taxon>Embryophyta</taxon>
        <taxon>Tracheophyta</taxon>
        <taxon>Spermatophyta</taxon>
        <taxon>Magnoliopsida</taxon>
        <taxon>eudicotyledons</taxon>
        <taxon>Gunneridae</taxon>
        <taxon>Pentapetalae</taxon>
        <taxon>asterids</taxon>
        <taxon>Ericales</taxon>
        <taxon>Theaceae</taxon>
        <taxon>Camellia</taxon>
    </lineage>
</organism>
<evidence type="ECO:0000313" key="1">
    <source>
        <dbReference type="EMBL" id="KAI8021136.1"/>
    </source>
</evidence>
<dbReference type="Proteomes" id="UP001060215">
    <property type="component" value="Chromosome 6"/>
</dbReference>
<keyword evidence="2" id="KW-1185">Reference proteome</keyword>
<proteinExistence type="predicted"/>
<reference evidence="1 2" key="1">
    <citation type="journal article" date="2022" name="Plant J.">
        <title>Chromosome-level genome of Camellia lanceoleosa provides a valuable resource for understanding genome evolution and self-incompatibility.</title>
        <authorList>
            <person name="Gong W."/>
            <person name="Xiao S."/>
            <person name="Wang L."/>
            <person name="Liao Z."/>
            <person name="Chang Y."/>
            <person name="Mo W."/>
            <person name="Hu G."/>
            <person name="Li W."/>
            <person name="Zhao G."/>
            <person name="Zhu H."/>
            <person name="Hu X."/>
            <person name="Ji K."/>
            <person name="Xiang X."/>
            <person name="Song Q."/>
            <person name="Yuan D."/>
            <person name="Jin S."/>
            <person name="Zhang L."/>
        </authorList>
    </citation>
    <scope>NUCLEOTIDE SEQUENCE [LARGE SCALE GENOMIC DNA]</scope>
    <source>
        <strain evidence="1">SQ_2022a</strain>
    </source>
</reference>
<sequence>MCVYIVVGGVMTSSPRTRSRDRNRIYVFPGSPSKKIGPRIQGCILFKQVKPIRIVPAVVEPQKMLLNYRPNIAGIVKIVSTSELTEAHCVHLRRTPFWFMFEAILENDLKSHDFRKCDELVFKLIQTYMPDTGCFHIGNGKLTLRDSDIRLIFGLQCGGQPLLMTPEPRPPSDFIQRRFGSESRISSKLVKTLFCDAVQGTSTRDVEEAVKLMTLYVCVKLFFSTSGESMSWTLIRIIDKLDSMKLYDWTDAIRSALQGSVKEFHRIPGKVTRCVVVLLYFLCERTTLVVVDRPGVFPRFLKWNVGTLLARMRSVTLDDVDKFEVLLGRLQVSEYERDQLLSGNNVVDGSDDDFVDRIDMIDDVKTQLADELPMGRLKRVVETREGRVSFMTNSNGPSVVATLENAHRTIFVLQSENKSKDFVIAKLEEQVSKITSALEQQASNLFVGFNSCLKVKDDEITRMADAKNVEELIHDVTQMAVGQDSVGTRNRTDIGSASEQVLQAEVVLFQWYMSGYGGERK</sequence>
<comment type="caution">
    <text evidence="1">The sequence shown here is derived from an EMBL/GenBank/DDBJ whole genome shotgun (WGS) entry which is preliminary data.</text>
</comment>
<name>A0ACC0I6F4_9ERIC</name>
<dbReference type="EMBL" id="CM045763">
    <property type="protein sequence ID" value="KAI8021136.1"/>
    <property type="molecule type" value="Genomic_DNA"/>
</dbReference>
<evidence type="ECO:0000313" key="2">
    <source>
        <dbReference type="Proteomes" id="UP001060215"/>
    </source>
</evidence>